<evidence type="ECO:0000313" key="2">
    <source>
        <dbReference type="EMBL" id="CAG2219344.1"/>
    </source>
</evidence>
<dbReference type="Proteomes" id="UP000683360">
    <property type="component" value="Unassembled WGS sequence"/>
</dbReference>
<accession>A0A8S3SL49</accession>
<comment type="caution">
    <text evidence="2">The sequence shown here is derived from an EMBL/GenBank/DDBJ whole genome shotgun (WGS) entry which is preliminary data.</text>
</comment>
<proteinExistence type="predicted"/>
<evidence type="ECO:0000313" key="3">
    <source>
        <dbReference type="Proteomes" id="UP000683360"/>
    </source>
</evidence>
<dbReference type="AlphaFoldDB" id="A0A8S3SL49"/>
<feature type="chain" id="PRO_5035854614" evidence="1">
    <location>
        <begin position="24"/>
        <end position="341"/>
    </location>
</feature>
<evidence type="ECO:0000256" key="1">
    <source>
        <dbReference type="SAM" id="SignalP"/>
    </source>
</evidence>
<reference evidence="2" key="1">
    <citation type="submission" date="2021-03" db="EMBL/GenBank/DDBJ databases">
        <authorList>
            <person name="Bekaert M."/>
        </authorList>
    </citation>
    <scope>NUCLEOTIDE SEQUENCE</scope>
</reference>
<organism evidence="2 3">
    <name type="scientific">Mytilus edulis</name>
    <name type="common">Blue mussel</name>
    <dbReference type="NCBI Taxonomy" id="6550"/>
    <lineage>
        <taxon>Eukaryota</taxon>
        <taxon>Metazoa</taxon>
        <taxon>Spiralia</taxon>
        <taxon>Lophotrochozoa</taxon>
        <taxon>Mollusca</taxon>
        <taxon>Bivalvia</taxon>
        <taxon>Autobranchia</taxon>
        <taxon>Pteriomorphia</taxon>
        <taxon>Mytilida</taxon>
        <taxon>Mytiloidea</taxon>
        <taxon>Mytilidae</taxon>
        <taxon>Mytilinae</taxon>
        <taxon>Mytilus</taxon>
    </lineage>
</organism>
<dbReference type="OrthoDB" id="6077883at2759"/>
<protein>
    <submittedName>
        <fullName evidence="2">Uncharacterized protein</fullName>
    </submittedName>
</protein>
<keyword evidence="3" id="KW-1185">Reference proteome</keyword>
<dbReference type="EMBL" id="CAJPWZ010001628">
    <property type="protein sequence ID" value="CAG2219344.1"/>
    <property type="molecule type" value="Genomic_DNA"/>
</dbReference>
<feature type="signal peptide" evidence="1">
    <location>
        <begin position="1"/>
        <end position="23"/>
    </location>
</feature>
<sequence>MGTFNIYRMVFVGLIQLYFLLEGNDCACTLPASLTGSWWDSRTNAVISITGSAKQVTTGWEFSVNSQQFTSFTCIESDASRFVFRSDIILRVQFGLDYYAVYCLEYTYLTDNSYSYYIKSDIEGLTGDRVLLVDVTTEASYSGISDYCNPSNGPDAREYNALVKQNMQNAVHLAQYFPDPLLGVFNYTVEDSDGTYCNYNSDWDGCYVNGVIDRTSITLNYGQCSKDFIGSKPKKSKGRYQESSMVVDNLSPRDKMKEAFLEDTEPLPQKSIAPVSSTWYRSPSSITSTVHPVPTSTIHPAPLHLNDALRRNMTPLPEQPRPQQAQLYVLDLYLLFVVTRI</sequence>
<gene>
    <name evidence="2" type="ORF">MEDL_32893</name>
</gene>
<name>A0A8S3SL49_MYTED</name>
<keyword evidence="1" id="KW-0732">Signal</keyword>